<evidence type="ECO:0000259" key="12">
    <source>
        <dbReference type="PROSITE" id="PS51177"/>
    </source>
</evidence>
<keyword evidence="9" id="KW-0677">Repeat</keyword>
<dbReference type="RefSeq" id="WP_054757747.1">
    <property type="nucleotide sequence ID" value="NZ_AZFQ01000036.1"/>
</dbReference>
<feature type="repeat" description="Lumazine-binding" evidence="11">
    <location>
        <begin position="98"/>
        <end position="194"/>
    </location>
</feature>
<accession>A0A0R1V794</accession>
<gene>
    <name evidence="13" type="ORF">FD50_GL000682</name>
</gene>
<dbReference type="CDD" id="cd00402">
    <property type="entry name" value="Riboflavin_synthase_like"/>
    <property type="match status" value="1"/>
</dbReference>
<evidence type="ECO:0000256" key="2">
    <source>
        <dbReference type="ARBA" id="ARBA00002803"/>
    </source>
</evidence>
<dbReference type="InterPro" id="IPR023366">
    <property type="entry name" value="ATP_synth_asu-like_sf"/>
</dbReference>
<dbReference type="InterPro" id="IPR017938">
    <property type="entry name" value="Riboflavin_synthase-like_b-brl"/>
</dbReference>
<dbReference type="FunFam" id="2.40.30.20:FF:000004">
    <property type="entry name" value="Riboflavin synthase, alpha subunit"/>
    <property type="match status" value="1"/>
</dbReference>
<dbReference type="EMBL" id="AZFQ01000036">
    <property type="protein sequence ID" value="KRL98869.1"/>
    <property type="molecule type" value="Genomic_DNA"/>
</dbReference>
<keyword evidence="8" id="KW-0808">Transferase</keyword>
<evidence type="ECO:0000313" key="14">
    <source>
        <dbReference type="Proteomes" id="UP000051166"/>
    </source>
</evidence>
<dbReference type="GeneID" id="98308107"/>
<organism evidence="13 14">
    <name type="scientific">Liquorilactobacillus satsumensis DSM 16230 = JCM 12392</name>
    <dbReference type="NCBI Taxonomy" id="1423801"/>
    <lineage>
        <taxon>Bacteria</taxon>
        <taxon>Bacillati</taxon>
        <taxon>Bacillota</taxon>
        <taxon>Bacilli</taxon>
        <taxon>Lactobacillales</taxon>
        <taxon>Lactobacillaceae</taxon>
        <taxon>Liquorilactobacillus</taxon>
    </lineage>
</organism>
<name>A0A0R1V794_9LACO</name>
<dbReference type="Gene3D" id="2.40.30.20">
    <property type="match status" value="2"/>
</dbReference>
<dbReference type="PATRIC" id="fig|1423801.4.peg.692"/>
<feature type="domain" description="Lumazine-binding" evidence="12">
    <location>
        <begin position="1"/>
        <end position="97"/>
    </location>
</feature>
<evidence type="ECO:0000256" key="1">
    <source>
        <dbReference type="ARBA" id="ARBA00000968"/>
    </source>
</evidence>
<keyword evidence="14" id="KW-1185">Reference proteome</keyword>
<sequence length="198" mass="21412">MFTGIITGSGQIVAIERQAEAARITIQTNLTQNNHSQLGDSIAVDGICLTVSALVPQGFTVDVMPETLRRTNLAKIQVGGTVNLELALLPTTRLAGHFVTGHVDTKTQVCERISDQNAVILTFRLPSWYWRYVVEKGSLAVNGVSLTVCAVTKQTFSVSLIPFTLKNTNLGALAVGDFVNIEVDILGKYILKQEGVQL</sequence>
<evidence type="ECO:0000256" key="11">
    <source>
        <dbReference type="PROSITE-ProRule" id="PRU00524"/>
    </source>
</evidence>
<comment type="pathway">
    <text evidence="3">Cofactor biosynthesis; riboflavin biosynthesis; riboflavin from 2-hydroxy-3-oxobutyl phosphate and 5-amino-6-(D-ribitylamino)uracil: step 2/2.</text>
</comment>
<comment type="subunit">
    <text evidence="4">Homotrimer.</text>
</comment>
<reference evidence="13 14" key="1">
    <citation type="journal article" date="2015" name="Genome Announc.">
        <title>Expanding the biotechnology potential of lactobacilli through comparative genomics of 213 strains and associated genera.</title>
        <authorList>
            <person name="Sun Z."/>
            <person name="Harris H.M."/>
            <person name="McCann A."/>
            <person name="Guo C."/>
            <person name="Argimon S."/>
            <person name="Zhang W."/>
            <person name="Yang X."/>
            <person name="Jeffery I.B."/>
            <person name="Cooney J.C."/>
            <person name="Kagawa T.F."/>
            <person name="Liu W."/>
            <person name="Song Y."/>
            <person name="Salvetti E."/>
            <person name="Wrobel A."/>
            <person name="Rasinkangas P."/>
            <person name="Parkhill J."/>
            <person name="Rea M.C."/>
            <person name="O'Sullivan O."/>
            <person name="Ritari J."/>
            <person name="Douillard F.P."/>
            <person name="Paul Ross R."/>
            <person name="Yang R."/>
            <person name="Briner A.E."/>
            <person name="Felis G.E."/>
            <person name="de Vos W.M."/>
            <person name="Barrangou R."/>
            <person name="Klaenhammer T.R."/>
            <person name="Caufield P.W."/>
            <person name="Cui Y."/>
            <person name="Zhang H."/>
            <person name="O'Toole P.W."/>
        </authorList>
    </citation>
    <scope>NUCLEOTIDE SEQUENCE [LARGE SCALE GENOMIC DNA]</scope>
    <source>
        <strain evidence="13 14">DSM 16230</strain>
    </source>
</reference>
<feature type="repeat" description="Lumazine-binding" evidence="11">
    <location>
        <begin position="1"/>
        <end position="97"/>
    </location>
</feature>
<dbReference type="STRING" id="1423801.FD50_GL000682"/>
<dbReference type="PANTHER" id="PTHR21098">
    <property type="entry name" value="RIBOFLAVIN SYNTHASE ALPHA CHAIN"/>
    <property type="match status" value="1"/>
</dbReference>
<dbReference type="GO" id="GO:0004746">
    <property type="term" value="F:riboflavin synthase activity"/>
    <property type="evidence" value="ECO:0007669"/>
    <property type="project" value="UniProtKB-UniRule"/>
</dbReference>
<dbReference type="Pfam" id="PF00677">
    <property type="entry name" value="Lum_binding"/>
    <property type="match status" value="2"/>
</dbReference>
<dbReference type="AlphaFoldDB" id="A0A0R1V794"/>
<dbReference type="OrthoDB" id="9788537at2"/>
<protein>
    <recommendedName>
        <fullName evidence="6 10">Riboflavin synthase</fullName>
        <ecNumber evidence="5 10">2.5.1.9</ecNumber>
    </recommendedName>
</protein>
<evidence type="ECO:0000256" key="5">
    <source>
        <dbReference type="ARBA" id="ARBA00012827"/>
    </source>
</evidence>
<dbReference type="FunFam" id="2.40.30.20:FF:000003">
    <property type="entry name" value="Riboflavin synthase, alpha subunit"/>
    <property type="match status" value="1"/>
</dbReference>
<feature type="domain" description="Lumazine-binding" evidence="12">
    <location>
        <begin position="98"/>
        <end position="194"/>
    </location>
</feature>
<evidence type="ECO:0000256" key="7">
    <source>
        <dbReference type="ARBA" id="ARBA00022619"/>
    </source>
</evidence>
<dbReference type="SUPFAM" id="SSF63380">
    <property type="entry name" value="Riboflavin synthase domain-like"/>
    <property type="match status" value="2"/>
</dbReference>
<evidence type="ECO:0000256" key="9">
    <source>
        <dbReference type="ARBA" id="ARBA00022737"/>
    </source>
</evidence>
<dbReference type="PANTHER" id="PTHR21098:SF12">
    <property type="entry name" value="RIBOFLAVIN SYNTHASE"/>
    <property type="match status" value="1"/>
</dbReference>
<dbReference type="NCBIfam" id="NF009566">
    <property type="entry name" value="PRK13020.1"/>
    <property type="match status" value="1"/>
</dbReference>
<dbReference type="PROSITE" id="PS51177">
    <property type="entry name" value="LUMAZINE_BIND"/>
    <property type="match status" value="2"/>
</dbReference>
<dbReference type="InterPro" id="IPR001783">
    <property type="entry name" value="Lumazine-bd"/>
</dbReference>
<dbReference type="InterPro" id="IPR026017">
    <property type="entry name" value="Lumazine-bd_dom"/>
</dbReference>
<evidence type="ECO:0000256" key="8">
    <source>
        <dbReference type="ARBA" id="ARBA00022679"/>
    </source>
</evidence>
<dbReference type="NCBIfam" id="TIGR00187">
    <property type="entry name" value="ribE"/>
    <property type="match status" value="1"/>
</dbReference>
<evidence type="ECO:0000313" key="13">
    <source>
        <dbReference type="EMBL" id="KRL98869.1"/>
    </source>
</evidence>
<dbReference type="GO" id="GO:0009231">
    <property type="term" value="P:riboflavin biosynthetic process"/>
    <property type="evidence" value="ECO:0007669"/>
    <property type="project" value="UniProtKB-KW"/>
</dbReference>
<evidence type="ECO:0000256" key="10">
    <source>
        <dbReference type="NCBIfam" id="TIGR00187"/>
    </source>
</evidence>
<evidence type="ECO:0000256" key="6">
    <source>
        <dbReference type="ARBA" id="ARBA00013950"/>
    </source>
</evidence>
<proteinExistence type="predicted"/>
<keyword evidence="7" id="KW-0686">Riboflavin biosynthesis</keyword>
<comment type="catalytic activity">
    <reaction evidence="1">
        <text>2 6,7-dimethyl-8-(1-D-ribityl)lumazine + H(+) = 5-amino-6-(D-ribitylamino)uracil + riboflavin</text>
        <dbReference type="Rhea" id="RHEA:20772"/>
        <dbReference type="ChEBI" id="CHEBI:15378"/>
        <dbReference type="ChEBI" id="CHEBI:15934"/>
        <dbReference type="ChEBI" id="CHEBI:57986"/>
        <dbReference type="ChEBI" id="CHEBI:58201"/>
        <dbReference type="EC" id="2.5.1.9"/>
    </reaction>
</comment>
<evidence type="ECO:0000256" key="4">
    <source>
        <dbReference type="ARBA" id="ARBA00011233"/>
    </source>
</evidence>
<comment type="caution">
    <text evidence="13">The sequence shown here is derived from an EMBL/GenBank/DDBJ whole genome shotgun (WGS) entry which is preliminary data.</text>
</comment>
<dbReference type="PIRSF" id="PIRSF000498">
    <property type="entry name" value="Riboflavin_syn_A"/>
    <property type="match status" value="1"/>
</dbReference>
<dbReference type="Proteomes" id="UP000051166">
    <property type="component" value="Unassembled WGS sequence"/>
</dbReference>
<dbReference type="NCBIfam" id="NF006767">
    <property type="entry name" value="PRK09289.1"/>
    <property type="match status" value="1"/>
</dbReference>
<dbReference type="EC" id="2.5.1.9" evidence="5 10"/>
<evidence type="ECO:0000256" key="3">
    <source>
        <dbReference type="ARBA" id="ARBA00004887"/>
    </source>
</evidence>
<comment type="function">
    <text evidence="2">Catalyzes the dismutation of two molecules of 6,7-dimethyl-8-ribityllumazine, resulting in the formation of riboflavin and 5-amino-6-(D-ribitylamino)uracil.</text>
</comment>